<comment type="caution">
    <text evidence="2">The sequence shown here is derived from an EMBL/GenBank/DDBJ whole genome shotgun (WGS) entry which is preliminary data.</text>
</comment>
<evidence type="ECO:0000313" key="2">
    <source>
        <dbReference type="EMBL" id="MBC5667851.1"/>
    </source>
</evidence>
<dbReference type="EMBL" id="JACOOZ010000004">
    <property type="protein sequence ID" value="MBC5667851.1"/>
    <property type="molecule type" value="Genomic_DNA"/>
</dbReference>
<dbReference type="SUPFAM" id="SSF160527">
    <property type="entry name" value="V-type ATPase subunit E-like"/>
    <property type="match status" value="1"/>
</dbReference>
<proteinExistence type="predicted"/>
<keyword evidence="3" id="KW-1185">Reference proteome</keyword>
<gene>
    <name evidence="2" type="ORF">H8S00_07650</name>
</gene>
<evidence type="ECO:0000256" key="1">
    <source>
        <dbReference type="SAM" id="Coils"/>
    </source>
</evidence>
<feature type="coiled-coil region" evidence="1">
    <location>
        <begin position="30"/>
        <end position="57"/>
    </location>
</feature>
<name>A0ABR7F2Q1_9FIRM</name>
<dbReference type="Gene3D" id="3.30.2320.30">
    <property type="entry name" value="ATP synthase, E subunit, C-terminal"/>
    <property type="match status" value="1"/>
</dbReference>
<sequence length="190" mass="21984">MTIEEKMEHFRMISLESANNQSAESLSSYKKSLDDDLEVYKDNSKRLAEESKRARINQVKSDCKKQLASSQMAIKKDLTKKQSEIKVKVFDIVRKKIADYRTTPEYIANIKHQIQSVLDEYGDSELTVYIDSNDSALLDELKSDFNCNIQVYDKDFLGGTRSIIPDKNILIDYSFKTKLMEEQEKFAITL</sequence>
<dbReference type="RefSeq" id="WP_118590208.1">
    <property type="nucleotide sequence ID" value="NZ_JACOOZ010000004.1"/>
</dbReference>
<evidence type="ECO:0000313" key="3">
    <source>
        <dbReference type="Proteomes" id="UP000597877"/>
    </source>
</evidence>
<protein>
    <submittedName>
        <fullName evidence="2">Uncharacterized protein</fullName>
    </submittedName>
</protein>
<organism evidence="2 3">
    <name type="scientific">Eubacterium segne</name>
    <dbReference type="NCBI Taxonomy" id="2763045"/>
    <lineage>
        <taxon>Bacteria</taxon>
        <taxon>Bacillati</taxon>
        <taxon>Bacillota</taxon>
        <taxon>Clostridia</taxon>
        <taxon>Eubacteriales</taxon>
        <taxon>Eubacteriaceae</taxon>
        <taxon>Eubacterium</taxon>
    </lineage>
</organism>
<dbReference type="Proteomes" id="UP000597877">
    <property type="component" value="Unassembled WGS sequence"/>
</dbReference>
<accession>A0ABR7F2Q1</accession>
<dbReference type="InterPro" id="IPR038495">
    <property type="entry name" value="ATPase_E_C"/>
</dbReference>
<keyword evidence="1" id="KW-0175">Coiled coil</keyword>
<reference evidence="2 3" key="1">
    <citation type="submission" date="2020-08" db="EMBL/GenBank/DDBJ databases">
        <title>Genome public.</title>
        <authorList>
            <person name="Liu C."/>
            <person name="Sun Q."/>
        </authorList>
    </citation>
    <scope>NUCLEOTIDE SEQUENCE [LARGE SCALE GENOMIC DNA]</scope>
    <source>
        <strain evidence="2 3">BX4</strain>
    </source>
</reference>